<proteinExistence type="predicted"/>
<reference evidence="1" key="1">
    <citation type="submission" date="2019-12" db="EMBL/GenBank/DDBJ databases">
        <authorList>
            <person name="Scholes J."/>
        </authorList>
    </citation>
    <scope>NUCLEOTIDE SEQUENCE</scope>
</reference>
<feature type="non-terminal residue" evidence="1">
    <location>
        <position position="89"/>
    </location>
</feature>
<evidence type="ECO:0000313" key="1">
    <source>
        <dbReference type="EMBL" id="CAA0831738.1"/>
    </source>
</evidence>
<dbReference type="PANTHER" id="PTHR33116">
    <property type="entry name" value="REVERSE TRANSCRIPTASE ZINC-BINDING DOMAIN-CONTAINING PROTEIN-RELATED-RELATED"/>
    <property type="match status" value="1"/>
</dbReference>
<protein>
    <submittedName>
        <fullName evidence="1">Uncharacterized protein</fullName>
    </submittedName>
</protein>
<name>A0A9N7NH49_STRHE</name>
<dbReference type="AlphaFoldDB" id="A0A9N7NH49"/>
<gene>
    <name evidence="1" type="ORF">SHERM_27053</name>
</gene>
<dbReference type="Proteomes" id="UP001153555">
    <property type="component" value="Unassembled WGS sequence"/>
</dbReference>
<feature type="non-terminal residue" evidence="1">
    <location>
        <position position="1"/>
    </location>
</feature>
<comment type="caution">
    <text evidence="1">The sequence shown here is derived from an EMBL/GenBank/DDBJ whole genome shotgun (WGS) entry which is preliminary data.</text>
</comment>
<dbReference type="EMBL" id="CACSLK010027833">
    <property type="protein sequence ID" value="CAA0831738.1"/>
    <property type="molecule type" value="Genomic_DNA"/>
</dbReference>
<keyword evidence="2" id="KW-1185">Reference proteome</keyword>
<organism evidence="1 2">
    <name type="scientific">Striga hermonthica</name>
    <name type="common">Purple witchweed</name>
    <name type="synonym">Buchnera hermonthica</name>
    <dbReference type="NCBI Taxonomy" id="68872"/>
    <lineage>
        <taxon>Eukaryota</taxon>
        <taxon>Viridiplantae</taxon>
        <taxon>Streptophyta</taxon>
        <taxon>Embryophyta</taxon>
        <taxon>Tracheophyta</taxon>
        <taxon>Spermatophyta</taxon>
        <taxon>Magnoliopsida</taxon>
        <taxon>eudicotyledons</taxon>
        <taxon>Gunneridae</taxon>
        <taxon>Pentapetalae</taxon>
        <taxon>asterids</taxon>
        <taxon>lamiids</taxon>
        <taxon>Lamiales</taxon>
        <taxon>Orobanchaceae</taxon>
        <taxon>Buchnereae</taxon>
        <taxon>Striga</taxon>
    </lineage>
</organism>
<sequence length="89" mass="9801">SVNMSKSSVFFSRKTPVHLKNIICASMPGITCHRSTRYLGLPLGIGRSKLDTFQYILDSVLGRLQSWRSKLLSQAGKAVLIKAVLQALP</sequence>
<accession>A0A9N7NH49</accession>
<dbReference type="PANTHER" id="PTHR33116:SF86">
    <property type="entry name" value="REVERSE TRANSCRIPTASE DOMAIN-CONTAINING PROTEIN"/>
    <property type="match status" value="1"/>
</dbReference>
<dbReference type="OrthoDB" id="685423at2759"/>
<evidence type="ECO:0000313" key="2">
    <source>
        <dbReference type="Proteomes" id="UP001153555"/>
    </source>
</evidence>